<keyword evidence="7" id="KW-1185">Reference proteome</keyword>
<evidence type="ECO:0000256" key="1">
    <source>
        <dbReference type="ARBA" id="ARBA00022485"/>
    </source>
</evidence>
<dbReference type="InterPro" id="IPR007419">
    <property type="entry name" value="BFD-like_2Fe2S-bd_dom"/>
</dbReference>
<evidence type="ECO:0000256" key="3">
    <source>
        <dbReference type="ARBA" id="ARBA00023004"/>
    </source>
</evidence>
<gene>
    <name evidence="6" type="ORF">KKC1_01860</name>
</gene>
<dbReference type="PANTHER" id="PTHR43687">
    <property type="entry name" value="ADENYLYLSULFATE REDUCTASE, BETA SUBUNIT"/>
    <property type="match status" value="1"/>
</dbReference>
<name>A0A1Z5HNE0_9FIRM</name>
<dbReference type="GO" id="GO:0046872">
    <property type="term" value="F:metal ion binding"/>
    <property type="evidence" value="ECO:0007669"/>
    <property type="project" value="UniProtKB-KW"/>
</dbReference>
<dbReference type="Proteomes" id="UP000197032">
    <property type="component" value="Unassembled WGS sequence"/>
</dbReference>
<keyword evidence="2" id="KW-0479">Metal-binding</keyword>
<feature type="domain" description="4Fe-4S ferredoxin-type" evidence="5">
    <location>
        <begin position="6"/>
        <end position="35"/>
    </location>
</feature>
<dbReference type="GO" id="GO:0051539">
    <property type="term" value="F:4 iron, 4 sulfur cluster binding"/>
    <property type="evidence" value="ECO:0007669"/>
    <property type="project" value="UniProtKB-KW"/>
</dbReference>
<reference evidence="7" key="1">
    <citation type="journal article" date="2017" name="Appl. Environ. Microbiol.">
        <title>Genomic analysis of Calderihabitans maritimus KKC1, a thermophilic hydrogenogenic carboxydotrophic bacterium isolated from marine sediment.</title>
        <authorList>
            <person name="Omae K."/>
            <person name="Yoneda Y."/>
            <person name="Fukuyama Y."/>
            <person name="Yoshida T."/>
            <person name="Sako Y."/>
        </authorList>
    </citation>
    <scope>NUCLEOTIDE SEQUENCE [LARGE SCALE GENOMIC DNA]</scope>
    <source>
        <strain evidence="7">KKC1</strain>
    </source>
</reference>
<comment type="caution">
    <text evidence="6">The sequence shown here is derived from an EMBL/GenBank/DDBJ whole genome shotgun (WGS) entry which is preliminary data.</text>
</comment>
<evidence type="ECO:0000259" key="5">
    <source>
        <dbReference type="PROSITE" id="PS51379"/>
    </source>
</evidence>
<protein>
    <submittedName>
        <fullName evidence="6">4Fe-4S ferredoxin</fullName>
    </submittedName>
</protein>
<evidence type="ECO:0000256" key="2">
    <source>
        <dbReference type="ARBA" id="ARBA00022723"/>
    </source>
</evidence>
<keyword evidence="3" id="KW-0408">Iron</keyword>
<organism evidence="6 7">
    <name type="scientific">Calderihabitans maritimus</name>
    <dbReference type="NCBI Taxonomy" id="1246530"/>
    <lineage>
        <taxon>Bacteria</taxon>
        <taxon>Bacillati</taxon>
        <taxon>Bacillota</taxon>
        <taxon>Clostridia</taxon>
        <taxon>Neomoorellales</taxon>
        <taxon>Calderihabitantaceae</taxon>
        <taxon>Calderihabitans</taxon>
    </lineage>
</organism>
<dbReference type="InterPro" id="IPR050572">
    <property type="entry name" value="Fe-S_Ferredoxin"/>
</dbReference>
<dbReference type="PANTHER" id="PTHR43687:SF1">
    <property type="entry name" value="FERREDOXIN III"/>
    <property type="match status" value="1"/>
</dbReference>
<keyword evidence="1" id="KW-0004">4Fe-4S</keyword>
<evidence type="ECO:0000256" key="4">
    <source>
        <dbReference type="ARBA" id="ARBA00023014"/>
    </source>
</evidence>
<dbReference type="Pfam" id="PF12838">
    <property type="entry name" value="Fer4_7"/>
    <property type="match status" value="1"/>
</dbReference>
<dbReference type="InterPro" id="IPR041854">
    <property type="entry name" value="BFD-like_2Fe2S-bd_dom_sf"/>
</dbReference>
<dbReference type="PROSITE" id="PS00198">
    <property type="entry name" value="4FE4S_FER_1"/>
    <property type="match status" value="1"/>
</dbReference>
<dbReference type="InterPro" id="IPR017896">
    <property type="entry name" value="4Fe4S_Fe-S-bd"/>
</dbReference>
<proteinExistence type="predicted"/>
<evidence type="ECO:0000313" key="6">
    <source>
        <dbReference type="EMBL" id="GAW91024.1"/>
    </source>
</evidence>
<dbReference type="Pfam" id="PF04324">
    <property type="entry name" value="Fer2_BFD"/>
    <property type="match status" value="1"/>
</dbReference>
<evidence type="ECO:0000313" key="7">
    <source>
        <dbReference type="Proteomes" id="UP000197032"/>
    </source>
</evidence>
<dbReference type="OrthoDB" id="5422255at2"/>
<accession>A0A1Z5HNE0</accession>
<dbReference type="RefSeq" id="WP_088552622.1">
    <property type="nucleotide sequence ID" value="NZ_BDGJ01000003.1"/>
</dbReference>
<dbReference type="Gene3D" id="1.10.10.1100">
    <property type="entry name" value="BFD-like [2Fe-2S]-binding domain"/>
    <property type="match status" value="1"/>
</dbReference>
<sequence>MKVVNLLAQVDAEKCIGCKTCERVCPVLAVKIVDRVAVVDEERCRGCAACEQRCPQYAVTMVKRAEPLVVKVDLEGLDYKEIASLCRKANFNPEQIICYCTATRAEEVAAAILRGAKTPEEISLVTGVRTGCKVECIQPVLRLLRAAGINPEPPAKGWQWYGITVTAWEVPAEVKEKHGKRGFYFDEDIKVLDQVVATATSEERSDS</sequence>
<feature type="domain" description="4Fe-4S ferredoxin-type" evidence="5">
    <location>
        <begin position="37"/>
        <end position="64"/>
    </location>
</feature>
<dbReference type="AlphaFoldDB" id="A0A1Z5HNE0"/>
<dbReference type="PROSITE" id="PS51379">
    <property type="entry name" value="4FE4S_FER_2"/>
    <property type="match status" value="2"/>
</dbReference>
<dbReference type="InterPro" id="IPR017900">
    <property type="entry name" value="4Fe4S_Fe_S_CS"/>
</dbReference>
<dbReference type="SUPFAM" id="SSF54862">
    <property type="entry name" value="4Fe-4S ferredoxins"/>
    <property type="match status" value="1"/>
</dbReference>
<keyword evidence="4" id="KW-0411">Iron-sulfur</keyword>
<dbReference type="EMBL" id="BDGJ01000003">
    <property type="protein sequence ID" value="GAW91024.1"/>
    <property type="molecule type" value="Genomic_DNA"/>
</dbReference>
<dbReference type="Gene3D" id="3.30.70.20">
    <property type="match status" value="1"/>
</dbReference>